<keyword evidence="2" id="KW-1185">Reference proteome</keyword>
<dbReference type="AlphaFoldDB" id="A0A8H4KRU1"/>
<proteinExistence type="predicted"/>
<gene>
    <name evidence="1" type="ORF">FALBO_15802</name>
</gene>
<organism evidence="1 2">
    <name type="scientific">Fusarium albosuccineum</name>
    <dbReference type="NCBI Taxonomy" id="1237068"/>
    <lineage>
        <taxon>Eukaryota</taxon>
        <taxon>Fungi</taxon>
        <taxon>Dikarya</taxon>
        <taxon>Ascomycota</taxon>
        <taxon>Pezizomycotina</taxon>
        <taxon>Sordariomycetes</taxon>
        <taxon>Hypocreomycetidae</taxon>
        <taxon>Hypocreales</taxon>
        <taxon>Nectriaceae</taxon>
        <taxon>Fusarium</taxon>
        <taxon>Fusarium decemcellulare species complex</taxon>
    </lineage>
</organism>
<sequence length="257" mass="28450">NPLWVVFPAPSMPDPPSTRFHSHANADANMDRWPLLDGAAASSKLAANPPAAAILETMATCAMASGGDGIEVIEQRQERGLLHRDALETLGQRRWRCPSPAERDPELGNTPTRLLLLLLLQHVRCDSDFLLLLLLWSSSHRLVLSRPWPRHSLASSVAALDRRSTLQLGLKPSTLSARPIAIPVARFSLLWDPLCFRAAFACFFAFRPFHSPTTESRSLLEAPQPAFSLISSSSRATPTFFQTYVRLLTLRGWSHNA</sequence>
<evidence type="ECO:0000313" key="1">
    <source>
        <dbReference type="EMBL" id="KAF4454594.1"/>
    </source>
</evidence>
<dbReference type="EMBL" id="JAADYS010002799">
    <property type="protein sequence ID" value="KAF4454594.1"/>
    <property type="molecule type" value="Genomic_DNA"/>
</dbReference>
<accession>A0A8H4KRU1</accession>
<feature type="non-terminal residue" evidence="1">
    <location>
        <position position="1"/>
    </location>
</feature>
<name>A0A8H4KRU1_9HYPO</name>
<comment type="caution">
    <text evidence="1">The sequence shown here is derived from an EMBL/GenBank/DDBJ whole genome shotgun (WGS) entry which is preliminary data.</text>
</comment>
<protein>
    <submittedName>
        <fullName evidence="1">Uncharacterized protein</fullName>
    </submittedName>
</protein>
<reference evidence="1 2" key="1">
    <citation type="submission" date="2020-01" db="EMBL/GenBank/DDBJ databases">
        <title>Identification and distribution of gene clusters putatively required for synthesis of sphingolipid metabolism inhibitors in phylogenetically diverse species of the filamentous fungus Fusarium.</title>
        <authorList>
            <person name="Kim H.-S."/>
            <person name="Busman M."/>
            <person name="Brown D.W."/>
            <person name="Divon H."/>
            <person name="Uhlig S."/>
            <person name="Proctor R.H."/>
        </authorList>
    </citation>
    <scope>NUCLEOTIDE SEQUENCE [LARGE SCALE GENOMIC DNA]</scope>
    <source>
        <strain evidence="1 2">NRRL 20459</strain>
    </source>
</reference>
<evidence type="ECO:0000313" key="2">
    <source>
        <dbReference type="Proteomes" id="UP000554235"/>
    </source>
</evidence>
<dbReference type="Proteomes" id="UP000554235">
    <property type="component" value="Unassembled WGS sequence"/>
</dbReference>
<feature type="non-terminal residue" evidence="1">
    <location>
        <position position="257"/>
    </location>
</feature>